<evidence type="ECO:0000313" key="1">
    <source>
        <dbReference type="EMBL" id="EOY30018.1"/>
    </source>
</evidence>
<protein>
    <submittedName>
        <fullName evidence="1">Uncharacterized protein</fullName>
    </submittedName>
</protein>
<dbReference type="AlphaFoldDB" id="A0A061GKS5"/>
<reference evidence="1 2" key="1">
    <citation type="journal article" date="2013" name="Genome Biol.">
        <title>The genome sequence of the most widely cultivated cacao type and its use to identify candidate genes regulating pod color.</title>
        <authorList>
            <person name="Motamayor J.C."/>
            <person name="Mockaitis K."/>
            <person name="Schmutz J."/>
            <person name="Haiminen N."/>
            <person name="Iii D.L."/>
            <person name="Cornejo O."/>
            <person name="Findley S.D."/>
            <person name="Zheng P."/>
            <person name="Utro F."/>
            <person name="Royaert S."/>
            <person name="Saski C."/>
            <person name="Jenkins J."/>
            <person name="Podicheti R."/>
            <person name="Zhao M."/>
            <person name="Scheffler B.E."/>
            <person name="Stack J.C."/>
            <person name="Feltus F.A."/>
            <person name="Mustiga G.M."/>
            <person name="Amores F."/>
            <person name="Phillips W."/>
            <person name="Marelli J.P."/>
            <person name="May G.D."/>
            <person name="Shapiro H."/>
            <person name="Ma J."/>
            <person name="Bustamante C.D."/>
            <person name="Schnell R.J."/>
            <person name="Main D."/>
            <person name="Gilbert D."/>
            <person name="Parida L."/>
            <person name="Kuhn D.N."/>
        </authorList>
    </citation>
    <scope>NUCLEOTIDE SEQUENCE [LARGE SCALE GENOMIC DNA]</scope>
    <source>
        <strain evidence="2">cv. Matina 1-6</strain>
    </source>
</reference>
<evidence type="ECO:0000313" key="2">
    <source>
        <dbReference type="Proteomes" id="UP000026915"/>
    </source>
</evidence>
<dbReference type="EMBL" id="CM001887">
    <property type="protein sequence ID" value="EOY30018.1"/>
    <property type="molecule type" value="Genomic_DNA"/>
</dbReference>
<dbReference type="InParanoid" id="A0A061GKS5"/>
<accession>A0A061GKS5</accession>
<organism evidence="1 2">
    <name type="scientific">Theobroma cacao</name>
    <name type="common">Cacao</name>
    <name type="synonym">Cocoa</name>
    <dbReference type="NCBI Taxonomy" id="3641"/>
    <lineage>
        <taxon>Eukaryota</taxon>
        <taxon>Viridiplantae</taxon>
        <taxon>Streptophyta</taxon>
        <taxon>Embryophyta</taxon>
        <taxon>Tracheophyta</taxon>
        <taxon>Spermatophyta</taxon>
        <taxon>Magnoliopsida</taxon>
        <taxon>eudicotyledons</taxon>
        <taxon>Gunneridae</taxon>
        <taxon>Pentapetalae</taxon>
        <taxon>rosids</taxon>
        <taxon>malvids</taxon>
        <taxon>Malvales</taxon>
        <taxon>Malvaceae</taxon>
        <taxon>Byttnerioideae</taxon>
        <taxon>Theobroma</taxon>
    </lineage>
</organism>
<keyword evidence="2" id="KW-1185">Reference proteome</keyword>
<sequence length="80" mass="8898">MNQRRSHFALSTSLSQTTCRVRWGWKVGREQAPHHYLNLERGSLPPLPALAMNCLSPITILSAWVRGFLFGGCGFIAASK</sequence>
<dbReference type="HOGENOM" id="CLU_2594647_0_0_1"/>
<gene>
    <name evidence="1" type="ORF">TCM_037369</name>
</gene>
<name>A0A061GKS5_THECC</name>
<dbReference type="Proteomes" id="UP000026915">
    <property type="component" value="Chromosome 9"/>
</dbReference>
<proteinExistence type="predicted"/>
<dbReference type="Gramene" id="EOY30018">
    <property type="protein sequence ID" value="EOY30018"/>
    <property type="gene ID" value="TCM_037369"/>
</dbReference>